<dbReference type="PANTHER" id="PTHR43004">
    <property type="entry name" value="TRK SYSTEM POTASSIUM UPTAKE PROTEIN"/>
    <property type="match status" value="1"/>
</dbReference>
<accession>A0A3E0DN39</accession>
<dbReference type="Proteomes" id="UP000256542">
    <property type="component" value="Unassembled WGS sequence"/>
</dbReference>
<comment type="caution">
    <text evidence="5">The sequence shown here is derived from an EMBL/GenBank/DDBJ whole genome shotgun (WGS) entry which is preliminary data.</text>
</comment>
<dbReference type="OrthoDB" id="8672648at2"/>
<reference evidence="5 6" key="1">
    <citation type="submission" date="2018-08" db="EMBL/GenBank/DDBJ databases">
        <title>Genomic Encyclopedia of Type Strains, Phase III (KMG-III): the genomes of soil and plant-associated and newly described type strains.</title>
        <authorList>
            <person name="Whitman W."/>
        </authorList>
    </citation>
    <scope>NUCLEOTIDE SEQUENCE [LARGE SCALE GENOMIC DNA]</scope>
    <source>
        <strain evidence="5 6">CECT 7375</strain>
    </source>
</reference>
<keyword evidence="5" id="KW-0560">Oxidoreductase</keyword>
<dbReference type="InterPro" id="IPR050641">
    <property type="entry name" value="RIFMO-like"/>
</dbReference>
<evidence type="ECO:0000256" key="1">
    <source>
        <dbReference type="ARBA" id="ARBA00022630"/>
    </source>
</evidence>
<name>A0A3E0DN39_9GAMM</name>
<dbReference type="Gene3D" id="3.30.9.10">
    <property type="entry name" value="D-Amino Acid Oxidase, subunit A, domain 2"/>
    <property type="match status" value="1"/>
</dbReference>
<keyword evidence="5" id="KW-0503">Monooxygenase</keyword>
<evidence type="ECO:0000313" key="5">
    <source>
        <dbReference type="EMBL" id="REG83221.1"/>
    </source>
</evidence>
<dbReference type="PRINTS" id="PR00420">
    <property type="entry name" value="RNGMNOXGNASE"/>
</dbReference>
<dbReference type="Gene3D" id="3.50.50.60">
    <property type="entry name" value="FAD/NAD(P)-binding domain"/>
    <property type="match status" value="1"/>
</dbReference>
<keyword evidence="1" id="KW-0285">Flavoprotein</keyword>
<dbReference type="InterPro" id="IPR002938">
    <property type="entry name" value="FAD-bd"/>
</dbReference>
<protein>
    <recommendedName>
        <fullName evidence="3">4-hydroxybenzoate 3-monooxygenase</fullName>
        <ecNumber evidence="3">1.14.13.2</ecNumber>
    </recommendedName>
</protein>
<gene>
    <name evidence="5" type="ORF">DFP81_10681</name>
</gene>
<feature type="domain" description="FAD-binding" evidence="4">
    <location>
        <begin position="5"/>
        <end position="348"/>
    </location>
</feature>
<dbReference type="RefSeq" id="WP_115897705.1">
    <property type="nucleotide sequence ID" value="NZ_QUNG01000006.1"/>
</dbReference>
<evidence type="ECO:0000256" key="3">
    <source>
        <dbReference type="NCBIfam" id="TIGR02360"/>
    </source>
</evidence>
<sequence>MKTLKTKVAIIGSGPAGLILGQLLHNQGIDNVVIDNKSQDYILGRIRAGVLEQSTVDIIRELGISERMEREGLVHNGFTMIWGDDYQRQRIPFTELTGGKVMMVYGQTELTKDLLAARNACDALSFYDAEDVTPHDFYSESPRVSFTHQGEAYQLECDYIAGCDGFHGVSRQSVPEQEMTVYENAYPFGWLGVLADVPPVSDEVVYQHHQDGYVLCSMRSSTRSRYYLQVSLDEKLEDWSVDRFWTELKRRLPDDLAEKVVTGPALEMSIAPLRSFVCEPIRFGNLFLLGDAAHIVPPTGAKGLNLAASDAKQLSDGLLQFYNQGHSEGLDQYSSKALERIWKAERFSWWMTSLFHKLDDSAFRQKMQLSEIHYLAHSKAGQTTIAENFVGLD</sequence>
<evidence type="ECO:0000256" key="2">
    <source>
        <dbReference type="ARBA" id="ARBA00022827"/>
    </source>
</evidence>
<dbReference type="SUPFAM" id="SSF51905">
    <property type="entry name" value="FAD/NAD(P)-binding domain"/>
    <property type="match status" value="1"/>
</dbReference>
<dbReference type="GO" id="GO:0071949">
    <property type="term" value="F:FAD binding"/>
    <property type="evidence" value="ECO:0007669"/>
    <property type="project" value="InterPro"/>
</dbReference>
<dbReference type="NCBIfam" id="NF006091">
    <property type="entry name" value="PRK08243.1"/>
    <property type="match status" value="1"/>
</dbReference>
<proteinExistence type="predicted"/>
<keyword evidence="6" id="KW-1185">Reference proteome</keyword>
<dbReference type="GO" id="GO:0043639">
    <property type="term" value="P:benzoate catabolic process"/>
    <property type="evidence" value="ECO:0007669"/>
    <property type="project" value="InterPro"/>
</dbReference>
<dbReference type="InterPro" id="IPR012733">
    <property type="entry name" value="HB_mOase"/>
</dbReference>
<evidence type="ECO:0000313" key="6">
    <source>
        <dbReference type="Proteomes" id="UP000256542"/>
    </source>
</evidence>
<dbReference type="EC" id="1.14.13.2" evidence="3"/>
<organism evidence="5 6">
    <name type="scientific">Marinomonas pollencensis</name>
    <dbReference type="NCBI Taxonomy" id="491954"/>
    <lineage>
        <taxon>Bacteria</taxon>
        <taxon>Pseudomonadati</taxon>
        <taxon>Pseudomonadota</taxon>
        <taxon>Gammaproteobacteria</taxon>
        <taxon>Oceanospirillales</taxon>
        <taxon>Oceanospirillaceae</taxon>
        <taxon>Marinomonas</taxon>
    </lineage>
</organism>
<evidence type="ECO:0000259" key="4">
    <source>
        <dbReference type="Pfam" id="PF01494"/>
    </source>
</evidence>
<dbReference type="GO" id="GO:0018659">
    <property type="term" value="F:4-hydroxybenzoate 3-monooxygenase activity"/>
    <property type="evidence" value="ECO:0007669"/>
    <property type="project" value="UniProtKB-UniRule"/>
</dbReference>
<dbReference type="PANTHER" id="PTHR43004:SF3">
    <property type="entry name" value="P-HYDROXYBENZOATE HYDROXYLASE"/>
    <property type="match status" value="1"/>
</dbReference>
<dbReference type="SUPFAM" id="SSF54373">
    <property type="entry name" value="FAD-linked reductases, C-terminal domain"/>
    <property type="match status" value="1"/>
</dbReference>
<keyword evidence="2" id="KW-0274">FAD</keyword>
<dbReference type="EMBL" id="QUNG01000006">
    <property type="protein sequence ID" value="REG83221.1"/>
    <property type="molecule type" value="Genomic_DNA"/>
</dbReference>
<dbReference type="AlphaFoldDB" id="A0A3E0DN39"/>
<dbReference type="NCBIfam" id="TIGR02360">
    <property type="entry name" value="pbenz_hydroxyl"/>
    <property type="match status" value="1"/>
</dbReference>
<dbReference type="InterPro" id="IPR036188">
    <property type="entry name" value="FAD/NAD-bd_sf"/>
</dbReference>
<dbReference type="Pfam" id="PF01494">
    <property type="entry name" value="FAD_binding_3"/>
    <property type="match status" value="1"/>
</dbReference>